<comment type="caution">
    <text evidence="1">The sequence shown here is derived from an EMBL/GenBank/DDBJ whole genome shotgun (WGS) entry which is preliminary data.</text>
</comment>
<dbReference type="NCBIfam" id="TIGR01509">
    <property type="entry name" value="HAD-SF-IA-v3"/>
    <property type="match status" value="1"/>
</dbReference>
<keyword evidence="2" id="KW-1185">Reference proteome</keyword>
<dbReference type="SUPFAM" id="SSF56784">
    <property type="entry name" value="HAD-like"/>
    <property type="match status" value="1"/>
</dbReference>
<name>A0A2U1L019_ARTAN</name>
<evidence type="ECO:0000313" key="2">
    <source>
        <dbReference type="Proteomes" id="UP000245207"/>
    </source>
</evidence>
<evidence type="ECO:0000313" key="1">
    <source>
        <dbReference type="EMBL" id="PWA42348.1"/>
    </source>
</evidence>
<dbReference type="Proteomes" id="UP000245207">
    <property type="component" value="Unassembled WGS sequence"/>
</dbReference>
<dbReference type="Pfam" id="PF00702">
    <property type="entry name" value="Hydrolase"/>
    <property type="match status" value="1"/>
</dbReference>
<dbReference type="InterPro" id="IPR036412">
    <property type="entry name" value="HAD-like_sf"/>
</dbReference>
<proteinExistence type="predicted"/>
<dbReference type="STRING" id="35608.A0A2U1L019"/>
<organism evidence="1 2">
    <name type="scientific">Artemisia annua</name>
    <name type="common">Sweet wormwood</name>
    <dbReference type="NCBI Taxonomy" id="35608"/>
    <lineage>
        <taxon>Eukaryota</taxon>
        <taxon>Viridiplantae</taxon>
        <taxon>Streptophyta</taxon>
        <taxon>Embryophyta</taxon>
        <taxon>Tracheophyta</taxon>
        <taxon>Spermatophyta</taxon>
        <taxon>Magnoliopsida</taxon>
        <taxon>eudicotyledons</taxon>
        <taxon>Gunneridae</taxon>
        <taxon>Pentapetalae</taxon>
        <taxon>asterids</taxon>
        <taxon>campanulids</taxon>
        <taxon>Asterales</taxon>
        <taxon>Asteraceae</taxon>
        <taxon>Asteroideae</taxon>
        <taxon>Anthemideae</taxon>
        <taxon>Artemisiinae</taxon>
        <taxon>Artemisia</taxon>
    </lineage>
</organism>
<dbReference type="AlphaFoldDB" id="A0A2U1L019"/>
<dbReference type="EMBL" id="PKPP01012460">
    <property type="protein sequence ID" value="PWA42348.1"/>
    <property type="molecule type" value="Genomic_DNA"/>
</dbReference>
<dbReference type="Gene3D" id="3.40.50.1000">
    <property type="entry name" value="HAD superfamily/HAD-like"/>
    <property type="match status" value="2"/>
</dbReference>
<gene>
    <name evidence="1" type="ORF">CTI12_AA533300</name>
</gene>
<dbReference type="InterPro" id="IPR006439">
    <property type="entry name" value="HAD-SF_hydro_IA"/>
</dbReference>
<protein>
    <submittedName>
        <fullName evidence="1">HAD-like domain-containing protein</fullName>
    </submittedName>
</protein>
<dbReference type="PANTHER" id="PTHR43611">
    <property type="entry name" value="ALPHA-D-GLUCOSE 1-PHOSPHATE PHOSPHATASE"/>
    <property type="match status" value="1"/>
</dbReference>
<reference evidence="1 2" key="1">
    <citation type="journal article" date="2018" name="Mol. Plant">
        <title>The genome of Artemisia annua provides insight into the evolution of Asteraceae family and artemisinin biosynthesis.</title>
        <authorList>
            <person name="Shen Q."/>
            <person name="Zhang L."/>
            <person name="Liao Z."/>
            <person name="Wang S."/>
            <person name="Yan T."/>
            <person name="Shi P."/>
            <person name="Liu M."/>
            <person name="Fu X."/>
            <person name="Pan Q."/>
            <person name="Wang Y."/>
            <person name="Lv Z."/>
            <person name="Lu X."/>
            <person name="Zhang F."/>
            <person name="Jiang W."/>
            <person name="Ma Y."/>
            <person name="Chen M."/>
            <person name="Hao X."/>
            <person name="Li L."/>
            <person name="Tang Y."/>
            <person name="Lv G."/>
            <person name="Zhou Y."/>
            <person name="Sun X."/>
            <person name="Brodelius P.E."/>
            <person name="Rose J.K.C."/>
            <person name="Tang K."/>
        </authorList>
    </citation>
    <scope>NUCLEOTIDE SEQUENCE [LARGE SCALE GENOMIC DNA]</scope>
    <source>
        <strain evidence="2">cv. Huhao1</strain>
        <tissue evidence="1">Leaf</tissue>
    </source>
</reference>
<accession>A0A2U1L019</accession>
<sequence length="330" mass="38046">MAFMCLPPLLKPYQPIITNKIYRTSSISSTQKISKRACHVSRAAGMSNRKMPVLLFDVMDTIVRDPFYHDIPAFFGMSMKELLDCKHPTAWIEFEKGLIDEVELERIFFKDGRKFDLEEVEKWVIRVVGSNGSGLKSCVRDGYSYIEGVEELLSTLKDNGYEMHAFTNYPIWYRMIEEKLKLSSYLSWTFCSCILGNIYFQSMHSDSYEINQIHSHFTRYFVKNTLIGIPYTNAFLKNRQIKSTPSDKHYSVSAGKRKPDPLIYEEVLKHLDIEPQNCVFIDDTLKNVEAAKEAGINGIQFKNADSLQQDLSLLGVSFPSINTQKQEHKI</sequence>
<dbReference type="OrthoDB" id="2012566at2759"/>
<dbReference type="PANTHER" id="PTHR43611:SF3">
    <property type="entry name" value="FLAVIN MONONUCLEOTIDE HYDROLASE 1, CHLOROPLATIC"/>
    <property type="match status" value="1"/>
</dbReference>
<dbReference type="InterPro" id="IPR023214">
    <property type="entry name" value="HAD_sf"/>
</dbReference>